<dbReference type="InterPro" id="IPR036286">
    <property type="entry name" value="LexA/Signal_pep-like_sf"/>
</dbReference>
<comment type="subcellular location">
    <subcellularLocation>
        <location evidence="2">Cell membrane</location>
        <topology evidence="2">Single-pass type II membrane protein</topology>
    </subcellularLocation>
    <subcellularLocation>
        <location evidence="5">Membrane</location>
        <topology evidence="5">Single-pass type II membrane protein</topology>
    </subcellularLocation>
</comment>
<keyword evidence="5" id="KW-0472">Membrane</keyword>
<keyword evidence="8" id="KW-1185">Reference proteome</keyword>
<comment type="caution">
    <text evidence="7">The sequence shown here is derived from an EMBL/GenBank/DDBJ whole genome shotgun (WGS) entry which is preliminary data.</text>
</comment>
<keyword evidence="5" id="KW-0645">Protease</keyword>
<sequence length="173" mass="20073">MIWHWVKMLVICIPFVVILKAFIFIPVEVTGKSMSPTLKENDFVIMENFSEIDRFDIIVFTAPDGNTYIKRVIGLPGDRIEYEKDQLYVNGKPVEEPFLKDVKKKKNEYVFTTDLDTKELIGQEKIPKDQYFVLGDNRRLSKDSRSFGTVKSTAIQGKAQIVYYPIFHSKIVK</sequence>
<evidence type="ECO:0000256" key="2">
    <source>
        <dbReference type="ARBA" id="ARBA00004401"/>
    </source>
</evidence>
<dbReference type="RefSeq" id="WP_206966507.1">
    <property type="nucleotide sequence ID" value="NZ_JAFLVX010000018.1"/>
</dbReference>
<feature type="domain" description="Peptidase S26" evidence="6">
    <location>
        <begin position="3"/>
        <end position="164"/>
    </location>
</feature>
<dbReference type="PANTHER" id="PTHR43390:SF8">
    <property type="entry name" value="SIGNAL PEPTIDASE I"/>
    <property type="match status" value="1"/>
</dbReference>
<keyword evidence="5" id="KW-0812">Transmembrane</keyword>
<dbReference type="Proteomes" id="UP000664857">
    <property type="component" value="Unassembled WGS sequence"/>
</dbReference>
<keyword evidence="4 5" id="KW-0378">Hydrolase</keyword>
<reference evidence="7 8" key="1">
    <citation type="submission" date="2021-03" db="EMBL/GenBank/DDBJ databases">
        <title>Enterococcal diversity collection.</title>
        <authorList>
            <person name="Gilmore M.S."/>
            <person name="Schwartzman J."/>
            <person name="Van Tyne D."/>
            <person name="Martin M."/>
            <person name="Earl A.M."/>
            <person name="Manson A.L."/>
            <person name="Straub T."/>
            <person name="Salamzade R."/>
            <person name="Saavedra J."/>
            <person name="Lebreton F."/>
            <person name="Prichula J."/>
            <person name="Schaufler K."/>
            <person name="Gaca A."/>
            <person name="Sgardioli B."/>
            <person name="Wagenaar J."/>
            <person name="Strong T."/>
        </authorList>
    </citation>
    <scope>NUCLEOTIDE SEQUENCE [LARGE SCALE GENOMIC DNA]</scope>
    <source>
        <strain evidence="7 8">DIV0080</strain>
    </source>
</reference>
<dbReference type="SUPFAM" id="SSF51306">
    <property type="entry name" value="LexA/Signal peptidase"/>
    <property type="match status" value="1"/>
</dbReference>
<comment type="similarity">
    <text evidence="5">Belongs to the peptidase S26 family.</text>
</comment>
<dbReference type="EMBL" id="JAFLVX010000018">
    <property type="protein sequence ID" value="MBO0476856.1"/>
    <property type="molecule type" value="Genomic_DNA"/>
</dbReference>
<proteinExistence type="inferred from homology"/>
<keyword evidence="5" id="KW-1133">Transmembrane helix</keyword>
<dbReference type="CDD" id="cd06530">
    <property type="entry name" value="S26_SPase_I"/>
    <property type="match status" value="1"/>
</dbReference>
<dbReference type="Pfam" id="PF10502">
    <property type="entry name" value="Peptidase_S26"/>
    <property type="match status" value="1"/>
</dbReference>
<evidence type="ECO:0000313" key="7">
    <source>
        <dbReference type="EMBL" id="MBO0476856.1"/>
    </source>
</evidence>
<dbReference type="NCBIfam" id="TIGR02227">
    <property type="entry name" value="sigpep_I_bact"/>
    <property type="match status" value="1"/>
</dbReference>
<dbReference type="InterPro" id="IPR019757">
    <property type="entry name" value="Pept_S26A_signal_pept_1_Lys-AS"/>
</dbReference>
<evidence type="ECO:0000256" key="3">
    <source>
        <dbReference type="ARBA" id="ARBA00013208"/>
    </source>
</evidence>
<organism evidence="7 8">
    <name type="scientific">Candidatus Vagococcus giribetii</name>
    <dbReference type="NCBI Taxonomy" id="2230876"/>
    <lineage>
        <taxon>Bacteria</taxon>
        <taxon>Bacillati</taxon>
        <taxon>Bacillota</taxon>
        <taxon>Bacilli</taxon>
        <taxon>Lactobacillales</taxon>
        <taxon>Enterococcaceae</taxon>
        <taxon>Vagococcus</taxon>
    </lineage>
</organism>
<evidence type="ECO:0000256" key="4">
    <source>
        <dbReference type="ARBA" id="ARBA00022801"/>
    </source>
</evidence>
<dbReference type="Gene3D" id="2.10.109.10">
    <property type="entry name" value="Umud Fragment, subunit A"/>
    <property type="match status" value="1"/>
</dbReference>
<dbReference type="PROSITE" id="PS00760">
    <property type="entry name" value="SPASE_I_2"/>
    <property type="match status" value="1"/>
</dbReference>
<dbReference type="PRINTS" id="PR00727">
    <property type="entry name" value="LEADERPTASE"/>
</dbReference>
<gene>
    <name evidence="7" type="primary">lepB</name>
    <name evidence="7" type="ORF">DOK76_07225</name>
</gene>
<dbReference type="InterPro" id="IPR019533">
    <property type="entry name" value="Peptidase_S26"/>
</dbReference>
<evidence type="ECO:0000256" key="5">
    <source>
        <dbReference type="RuleBase" id="RU362042"/>
    </source>
</evidence>
<evidence type="ECO:0000259" key="6">
    <source>
        <dbReference type="Pfam" id="PF10502"/>
    </source>
</evidence>
<dbReference type="EC" id="3.4.21.89" evidence="3 5"/>
<accession>A0ABS3HVI6</accession>
<feature type="transmembrane region" description="Helical" evidence="5">
    <location>
        <begin position="6"/>
        <end position="25"/>
    </location>
</feature>
<dbReference type="InterPro" id="IPR019758">
    <property type="entry name" value="Pept_S26A_signal_pept_1_CS"/>
</dbReference>
<protein>
    <recommendedName>
        <fullName evidence="3 5">Signal peptidase I</fullName>
        <ecNumber evidence="3 5">3.4.21.89</ecNumber>
    </recommendedName>
</protein>
<dbReference type="PROSITE" id="PS00761">
    <property type="entry name" value="SPASE_I_3"/>
    <property type="match status" value="1"/>
</dbReference>
<dbReference type="InterPro" id="IPR000223">
    <property type="entry name" value="Pept_S26A_signal_pept_1"/>
</dbReference>
<evidence type="ECO:0000256" key="1">
    <source>
        <dbReference type="ARBA" id="ARBA00000677"/>
    </source>
</evidence>
<dbReference type="GO" id="GO:0009003">
    <property type="term" value="F:signal peptidase activity"/>
    <property type="evidence" value="ECO:0007669"/>
    <property type="project" value="UniProtKB-EC"/>
</dbReference>
<comment type="catalytic activity">
    <reaction evidence="1 5">
        <text>Cleavage of hydrophobic, N-terminal signal or leader sequences from secreted and periplasmic proteins.</text>
        <dbReference type="EC" id="3.4.21.89"/>
    </reaction>
</comment>
<dbReference type="PANTHER" id="PTHR43390">
    <property type="entry name" value="SIGNAL PEPTIDASE I"/>
    <property type="match status" value="1"/>
</dbReference>
<evidence type="ECO:0000313" key="8">
    <source>
        <dbReference type="Proteomes" id="UP000664857"/>
    </source>
</evidence>
<name>A0ABS3HVI6_9ENTE</name>